<dbReference type="OrthoDB" id="20949at2759"/>
<reference evidence="3 4" key="1">
    <citation type="submission" date="2015-06" db="EMBL/GenBank/DDBJ databases">
        <title>Draft genome of the ant-associated black yeast Phialophora attae CBS 131958.</title>
        <authorList>
            <person name="Moreno L.F."/>
            <person name="Stielow B.J."/>
            <person name="de Hoog S."/>
            <person name="Vicente V.A."/>
            <person name="Weiss V.A."/>
            <person name="de Vries M."/>
            <person name="Cruz L.M."/>
            <person name="Souza E.M."/>
        </authorList>
    </citation>
    <scope>NUCLEOTIDE SEQUENCE [LARGE SCALE GENOMIC DNA]</scope>
    <source>
        <strain evidence="3 4">CBS 131958</strain>
    </source>
</reference>
<dbReference type="STRING" id="1664694.A0A0N0NI71"/>
<dbReference type="InterPro" id="IPR012459">
    <property type="entry name" value="Rrp15"/>
</dbReference>
<comment type="similarity">
    <text evidence="1">Belongs to the RRP15 family.</text>
</comment>
<dbReference type="GO" id="GO:0000470">
    <property type="term" value="P:maturation of LSU-rRNA"/>
    <property type="evidence" value="ECO:0007669"/>
    <property type="project" value="TreeGrafter"/>
</dbReference>
<feature type="compositionally biased region" description="Basic residues" evidence="2">
    <location>
        <begin position="21"/>
        <end position="30"/>
    </location>
</feature>
<gene>
    <name evidence="3" type="ORF">AB675_11694</name>
</gene>
<feature type="region of interest" description="Disordered" evidence="2">
    <location>
        <begin position="230"/>
        <end position="275"/>
    </location>
</feature>
<accession>A0A0N0NI71</accession>
<feature type="compositionally biased region" description="Basic and acidic residues" evidence="2">
    <location>
        <begin position="31"/>
        <end position="40"/>
    </location>
</feature>
<evidence type="ECO:0000313" key="4">
    <source>
        <dbReference type="Proteomes" id="UP000038010"/>
    </source>
</evidence>
<dbReference type="RefSeq" id="XP_017995361.1">
    <property type="nucleotide sequence ID" value="XM_018140563.1"/>
</dbReference>
<keyword evidence="4" id="KW-1185">Reference proteome</keyword>
<dbReference type="PANTHER" id="PTHR13245">
    <property type="entry name" value="RRP15-LIKE PROTEIN"/>
    <property type="match status" value="1"/>
</dbReference>
<dbReference type="PANTHER" id="PTHR13245:SF14">
    <property type="entry name" value="RRP15-LIKE PROTEIN"/>
    <property type="match status" value="1"/>
</dbReference>
<evidence type="ECO:0000256" key="1">
    <source>
        <dbReference type="ARBA" id="ARBA00007462"/>
    </source>
</evidence>
<dbReference type="AlphaFoldDB" id="A0A0N0NI71"/>
<dbReference type="GO" id="GO:0030687">
    <property type="term" value="C:preribosome, large subunit precursor"/>
    <property type="evidence" value="ECO:0007669"/>
    <property type="project" value="TreeGrafter"/>
</dbReference>
<comment type="caution">
    <text evidence="3">The sequence shown here is derived from an EMBL/GenBank/DDBJ whole genome shotgun (WGS) entry which is preliminary data.</text>
</comment>
<dbReference type="Proteomes" id="UP000038010">
    <property type="component" value="Unassembled WGS sequence"/>
</dbReference>
<organism evidence="3 4">
    <name type="scientific">Cyphellophora attinorum</name>
    <dbReference type="NCBI Taxonomy" id="1664694"/>
    <lineage>
        <taxon>Eukaryota</taxon>
        <taxon>Fungi</taxon>
        <taxon>Dikarya</taxon>
        <taxon>Ascomycota</taxon>
        <taxon>Pezizomycotina</taxon>
        <taxon>Eurotiomycetes</taxon>
        <taxon>Chaetothyriomycetidae</taxon>
        <taxon>Chaetothyriales</taxon>
        <taxon>Cyphellophoraceae</taxon>
        <taxon>Cyphellophora</taxon>
    </lineage>
</organism>
<dbReference type="EMBL" id="LFJN01000040">
    <property type="protein sequence ID" value="KPI35398.1"/>
    <property type="molecule type" value="Genomic_DNA"/>
</dbReference>
<feature type="region of interest" description="Disordered" evidence="2">
    <location>
        <begin position="1"/>
        <end position="168"/>
    </location>
</feature>
<feature type="compositionally biased region" description="Polar residues" evidence="2">
    <location>
        <begin position="152"/>
        <end position="164"/>
    </location>
</feature>
<dbReference type="GO" id="GO:0000460">
    <property type="term" value="P:maturation of 5.8S rRNA"/>
    <property type="evidence" value="ECO:0007669"/>
    <property type="project" value="TreeGrafter"/>
</dbReference>
<proteinExistence type="inferred from homology"/>
<feature type="compositionally biased region" description="Polar residues" evidence="2">
    <location>
        <begin position="130"/>
        <end position="145"/>
    </location>
</feature>
<evidence type="ECO:0000256" key="2">
    <source>
        <dbReference type="SAM" id="MobiDB-lite"/>
    </source>
</evidence>
<dbReference type="VEuPathDB" id="FungiDB:AB675_11694"/>
<feature type="compositionally biased region" description="Acidic residues" evidence="2">
    <location>
        <begin position="101"/>
        <end position="113"/>
    </location>
</feature>
<protein>
    <submittedName>
        <fullName evidence="3">Ribosomal RNA-processing protein 15</fullName>
    </submittedName>
</protein>
<evidence type="ECO:0000313" key="3">
    <source>
        <dbReference type="EMBL" id="KPI35398.1"/>
    </source>
</evidence>
<feature type="compositionally biased region" description="Basic and acidic residues" evidence="2">
    <location>
        <begin position="249"/>
        <end position="258"/>
    </location>
</feature>
<dbReference type="Pfam" id="PF07890">
    <property type="entry name" value="Rrp15p"/>
    <property type="match status" value="1"/>
</dbReference>
<sequence length="275" mass="30267">MSRIPPPSHKKRKLDEGVRGKTNRHKTAKRQRIEDYHSSSDESEAETRFAPVNLADSDDEAPVNRTPIGESPVKTKVPKSKPAKPVRDEADSTGASSADDSTTDGEGSDDDEEHTSKPKHKRNDPDAFATSISKILSTKLPQSVRQDPVLSRSKSAAETSTSIANERLERKAKAKMRAEKIAELERGRVKDVLGIESGRTGEVAEEEKRLKKIAQRGVVALFNAFRAAQTRGEQTAKDEQKKGTVGISNREEKVKEMSKQGFLDLINGQKKRTAG</sequence>
<dbReference type="GeneID" id="28732444"/>
<name>A0A0N0NI71_9EURO</name>